<accession>A0A8J5QEP1</accession>
<dbReference type="GeneID" id="73472953"/>
<comment type="caution">
    <text evidence="2">The sequence shown here is derived from an EMBL/GenBank/DDBJ whole genome shotgun (WGS) entry which is preliminary data.</text>
</comment>
<reference evidence="2 3" key="1">
    <citation type="journal article" date="2021" name="DNA Res.">
        <title>Genome analysis of Candida subhashii reveals its hybrid nature and dual mitochondrial genome conformations.</title>
        <authorList>
            <person name="Mixao V."/>
            <person name="Hegedusova E."/>
            <person name="Saus E."/>
            <person name="Pryszcz L.P."/>
            <person name="Cillingova A."/>
            <person name="Nosek J."/>
            <person name="Gabaldon T."/>
        </authorList>
    </citation>
    <scope>NUCLEOTIDE SEQUENCE [LARGE SCALE GENOMIC DNA]</scope>
    <source>
        <strain evidence="2 3">CBS 10753</strain>
    </source>
</reference>
<evidence type="ECO:0000259" key="1">
    <source>
        <dbReference type="Pfam" id="PF14214"/>
    </source>
</evidence>
<dbReference type="Proteomes" id="UP000694255">
    <property type="component" value="Unassembled WGS sequence"/>
</dbReference>
<dbReference type="PANTHER" id="PTHR45786">
    <property type="entry name" value="DNA BINDING PROTEIN-LIKE"/>
    <property type="match status" value="1"/>
</dbReference>
<keyword evidence="3" id="KW-1185">Reference proteome</keyword>
<dbReference type="AlphaFoldDB" id="A0A8J5QEP1"/>
<proteinExistence type="predicted"/>
<dbReference type="Pfam" id="PF14214">
    <property type="entry name" value="Helitron_like_N"/>
    <property type="match status" value="1"/>
</dbReference>
<protein>
    <recommendedName>
        <fullName evidence="1">Helitron helicase-like domain-containing protein</fullName>
    </recommendedName>
</protein>
<organism evidence="2 3">
    <name type="scientific">[Candida] subhashii</name>
    <dbReference type="NCBI Taxonomy" id="561895"/>
    <lineage>
        <taxon>Eukaryota</taxon>
        <taxon>Fungi</taxon>
        <taxon>Dikarya</taxon>
        <taxon>Ascomycota</taxon>
        <taxon>Saccharomycotina</taxon>
        <taxon>Pichiomycetes</taxon>
        <taxon>Debaryomycetaceae</taxon>
        <taxon>Spathaspora</taxon>
    </lineage>
</organism>
<feature type="domain" description="Helitron helicase-like" evidence="1">
    <location>
        <begin position="311"/>
        <end position="490"/>
    </location>
</feature>
<dbReference type="RefSeq" id="XP_049260572.1">
    <property type="nucleotide sequence ID" value="XM_049410294.1"/>
</dbReference>
<dbReference type="EMBL" id="JAGSYN010000327">
    <property type="protein sequence ID" value="KAG7660338.1"/>
    <property type="molecule type" value="Genomic_DNA"/>
</dbReference>
<name>A0A8J5QEP1_9ASCO</name>
<evidence type="ECO:0000313" key="3">
    <source>
        <dbReference type="Proteomes" id="UP000694255"/>
    </source>
</evidence>
<gene>
    <name evidence="2" type="ORF">J8A68_006154</name>
</gene>
<dbReference type="CDD" id="cd18809">
    <property type="entry name" value="SF1_C_RecD"/>
    <property type="match status" value="1"/>
</dbReference>
<dbReference type="PANTHER" id="PTHR45786:SF74">
    <property type="entry name" value="ATP-DEPENDENT DNA HELICASE"/>
    <property type="match status" value="1"/>
</dbReference>
<evidence type="ECO:0000313" key="2">
    <source>
        <dbReference type="EMBL" id="KAG7660338.1"/>
    </source>
</evidence>
<dbReference type="InterPro" id="IPR025476">
    <property type="entry name" value="Helitron_helicase-like"/>
</dbReference>
<dbReference type="OrthoDB" id="4360910at2759"/>
<sequence length="676" mass="76993">MVKKCQDFQRHQQNEVLPNENDAVPLGFISRFHEITPIRLGVMGAECPYCGALHWRDELSTGSSKYSNCCKQGRIKLPDFEEPPPFLKQLFEGLSPIEKNFRSKIRMYNRLFTFTSTRTNQNPNQGFAPFMLLDAFYQFHGPMDPTLGTTPDYAQLMVYDPQDAADARIRTADDLRYGLDREIITQLSEIIHSENPFVGMYKTAYQAMKDNPESSVIIPANMRLVYRNGTDPNTYNLPVSDEVSMLIDMSATSYQSANIILTLQSSQKQIINCTHPAFLPLRYVLLFPSGYRGWHPGLKLTDDGRLSQCSWYRYHLYLRPNSTDHLFRSQRLFQEFLVTAWAEIEQNQLAYIRNNQSKFRIDLLHGVQDALVSDADMSEVGHKIILPSSIIGSPRFMHEKCQDAMAICRYLGHPSLFITFTANPHWEEIKRELLPGQVPSDGPDLVCRVFNQKFKIMLDLITLDFFGKCTGFTWTMEYQKRGLPHIHLLVYLSKEAKDNLNDPYVLDQVINAELPDASVFVQELFDIVASSLIHSPCGDHNTNASCMRFSNGTRLTRSSPTTTVIVNRLPMTVGANWVVPYSPALTLLLNAHVNVEICNNTTAIKYLHKYMHKGTINKSQGQSLTRVGLDLSSEAFSHGQLYVALSRVTKASNLHVFLGENKRKTQNEVYPEIFSP</sequence>